<reference evidence="2" key="1">
    <citation type="submission" date="2015-01" db="EMBL/GenBank/DDBJ databases">
        <title>Flavisolibacter sp./LCS9/ whole genome sequencing.</title>
        <authorList>
            <person name="Kim M.K."/>
            <person name="Srinivasan S."/>
            <person name="Lee J.-J."/>
        </authorList>
    </citation>
    <scope>NUCLEOTIDE SEQUENCE [LARGE SCALE GENOMIC DNA]</scope>
    <source>
        <strain evidence="2">LCS9</strain>
    </source>
</reference>
<dbReference type="RefSeq" id="WP_066403743.1">
    <property type="nucleotide sequence ID" value="NZ_CP011390.1"/>
</dbReference>
<name>A0A172TUF6_9BACT</name>
<dbReference type="Proteomes" id="UP000077177">
    <property type="component" value="Chromosome"/>
</dbReference>
<gene>
    <name evidence="1" type="ORF">SY85_08990</name>
</gene>
<dbReference type="KEGG" id="fla:SY85_08990"/>
<accession>A0A172TUF6</accession>
<evidence type="ECO:0000313" key="1">
    <source>
        <dbReference type="EMBL" id="ANE50616.1"/>
    </source>
</evidence>
<evidence type="ECO:0000313" key="2">
    <source>
        <dbReference type="Proteomes" id="UP000077177"/>
    </source>
</evidence>
<reference evidence="1 2" key="2">
    <citation type="journal article" date="2016" name="Int. J. Syst. Evol. Microbiol.">
        <title>Flavisolibacter tropicus sp. nov., isolated from tropical soil.</title>
        <authorList>
            <person name="Lee J.J."/>
            <person name="Kang M.S."/>
            <person name="Kim G.S."/>
            <person name="Lee C.S."/>
            <person name="Lim S."/>
            <person name="Lee J."/>
            <person name="Roh S.H."/>
            <person name="Kang H."/>
            <person name="Ha J.M."/>
            <person name="Bae S."/>
            <person name="Jung H.Y."/>
            <person name="Kim M.K."/>
        </authorList>
    </citation>
    <scope>NUCLEOTIDE SEQUENCE [LARGE SCALE GENOMIC DNA]</scope>
    <source>
        <strain evidence="1 2">LCS9</strain>
    </source>
</reference>
<protein>
    <submittedName>
        <fullName evidence="1">Uncharacterized protein</fullName>
    </submittedName>
</protein>
<keyword evidence="2" id="KW-1185">Reference proteome</keyword>
<dbReference type="OrthoDB" id="676080at2"/>
<sequence length="277" mass="32429">MLSKVSSYKLLIPIELLEYTAKHQLYKPCLLYIYLKCHSSGKVKSTDPIFQLLRTLPGFEDKRTLTKHLRTLLRLNWIGFNPTTNIYFIRSFETIRKSYGFTSRKSVVFHYNHITDFRPFISGALICAKIYGVKFAYEIARLRRLNTAPNKKDGAKQCYSYDRKAPEYYGLSNKGIAQLLYCSPTIACEQKNAAEEADFLLTRGKYKVVLELDRPDQAIRSQLEERYPNLKGRLRFSRLGDKIQLRQQLHDEIIPQLKLKKRRKISKEFFTSHKTPS</sequence>
<organism evidence="1 2">
    <name type="scientific">Flavisolibacter tropicus</name>
    <dbReference type="NCBI Taxonomy" id="1492898"/>
    <lineage>
        <taxon>Bacteria</taxon>
        <taxon>Pseudomonadati</taxon>
        <taxon>Bacteroidota</taxon>
        <taxon>Chitinophagia</taxon>
        <taxon>Chitinophagales</taxon>
        <taxon>Chitinophagaceae</taxon>
        <taxon>Flavisolibacter</taxon>
    </lineage>
</organism>
<proteinExistence type="predicted"/>
<dbReference type="EMBL" id="CP011390">
    <property type="protein sequence ID" value="ANE50616.1"/>
    <property type="molecule type" value="Genomic_DNA"/>
</dbReference>
<dbReference type="AlphaFoldDB" id="A0A172TUF6"/>